<keyword evidence="5 7" id="KW-0378">Hydrolase</keyword>
<comment type="catalytic activity">
    <reaction evidence="1 7">
        <text>Endonucleolytic cleavage to 5'-phosphomonoester.</text>
        <dbReference type="EC" id="3.1.26.4"/>
    </reaction>
</comment>
<dbReference type="GO" id="GO:0043137">
    <property type="term" value="P:DNA replication, removal of RNA primer"/>
    <property type="evidence" value="ECO:0007669"/>
    <property type="project" value="TreeGrafter"/>
</dbReference>
<dbReference type="Gene3D" id="3.30.420.10">
    <property type="entry name" value="Ribonuclease H-like superfamily/Ribonuclease H"/>
    <property type="match status" value="1"/>
</dbReference>
<protein>
    <recommendedName>
        <fullName evidence="7">Ribonuclease</fullName>
        <ecNumber evidence="7">3.1.26.4</ecNumber>
    </recommendedName>
</protein>
<feature type="compositionally biased region" description="Polar residues" evidence="8">
    <location>
        <begin position="9"/>
        <end position="29"/>
    </location>
</feature>
<dbReference type="PANTHER" id="PTHR10954:SF7">
    <property type="entry name" value="RIBONUCLEASE H2 SUBUNIT A"/>
    <property type="match status" value="1"/>
</dbReference>
<sequence>LKQHRRSSLDNASKTVPTATDSDITDVGNTAIQEPLQENGNHSAELYREHLSKASEVCRKNAKFDFFQLLDAKSHSAACMLGIDEAGRGPVLGPMVYACAVAPINRLNQLKALGLAG</sequence>
<dbReference type="PROSITE" id="PS51975">
    <property type="entry name" value="RNASE_H_2"/>
    <property type="match status" value="1"/>
</dbReference>
<comment type="function">
    <text evidence="7">Endonuclease that specifically degrades the RNA of RNA-DNA hybrids.</text>
</comment>
<dbReference type="Pfam" id="PF01351">
    <property type="entry name" value="RNase_HII"/>
    <property type="match status" value="1"/>
</dbReference>
<dbReference type="AlphaFoldDB" id="A0A183BA41"/>
<dbReference type="InterPro" id="IPR036397">
    <property type="entry name" value="RNaseH_sf"/>
</dbReference>
<feature type="domain" description="RNase H type-2" evidence="9">
    <location>
        <begin position="78"/>
        <end position="117"/>
    </location>
</feature>
<evidence type="ECO:0000256" key="4">
    <source>
        <dbReference type="ARBA" id="ARBA00022759"/>
    </source>
</evidence>
<evidence type="ECO:0000256" key="2">
    <source>
        <dbReference type="ARBA" id="ARBA00022722"/>
    </source>
</evidence>
<accession>A0A183BA41</accession>
<dbReference type="GO" id="GO:0006298">
    <property type="term" value="P:mismatch repair"/>
    <property type="evidence" value="ECO:0007669"/>
    <property type="project" value="TreeGrafter"/>
</dbReference>
<name>A0A183BA41_9TREM</name>
<dbReference type="WBParaSite" id="ECPE_0001611801-mRNA-1">
    <property type="protein sequence ID" value="ECPE_0001611801-mRNA-1"/>
    <property type="gene ID" value="ECPE_0001611801"/>
</dbReference>
<evidence type="ECO:0000256" key="7">
    <source>
        <dbReference type="RuleBase" id="RU003515"/>
    </source>
</evidence>
<dbReference type="GO" id="GO:0004523">
    <property type="term" value="F:RNA-DNA hybrid ribonuclease activity"/>
    <property type="evidence" value="ECO:0007669"/>
    <property type="project" value="UniProtKB-EC"/>
</dbReference>
<feature type="region of interest" description="Disordered" evidence="8">
    <location>
        <begin position="1"/>
        <end position="29"/>
    </location>
</feature>
<keyword evidence="3" id="KW-0479">Metal-binding</keyword>
<dbReference type="GO" id="GO:0046872">
    <property type="term" value="F:metal ion binding"/>
    <property type="evidence" value="ECO:0007669"/>
    <property type="project" value="UniProtKB-KW"/>
</dbReference>
<evidence type="ECO:0000256" key="5">
    <source>
        <dbReference type="ARBA" id="ARBA00022801"/>
    </source>
</evidence>
<dbReference type="GO" id="GO:0003723">
    <property type="term" value="F:RNA binding"/>
    <property type="evidence" value="ECO:0007669"/>
    <property type="project" value="UniProtKB-UniRule"/>
</dbReference>
<dbReference type="PANTHER" id="PTHR10954">
    <property type="entry name" value="RIBONUCLEASE H2 SUBUNIT A"/>
    <property type="match status" value="1"/>
</dbReference>
<evidence type="ECO:0000313" key="10">
    <source>
        <dbReference type="WBParaSite" id="ECPE_0001611801-mRNA-1"/>
    </source>
</evidence>
<dbReference type="GO" id="GO:0032299">
    <property type="term" value="C:ribonuclease H2 complex"/>
    <property type="evidence" value="ECO:0007669"/>
    <property type="project" value="TreeGrafter"/>
</dbReference>
<dbReference type="SUPFAM" id="SSF53098">
    <property type="entry name" value="Ribonuclease H-like"/>
    <property type="match status" value="1"/>
</dbReference>
<comment type="caution">
    <text evidence="6">Lacks conserved residue(s) required for the propagation of feature annotation.</text>
</comment>
<dbReference type="InterPro" id="IPR012337">
    <property type="entry name" value="RNaseH-like_sf"/>
</dbReference>
<evidence type="ECO:0000256" key="6">
    <source>
        <dbReference type="PROSITE-ProRule" id="PRU01319"/>
    </source>
</evidence>
<keyword evidence="2 7" id="KW-0540">Nuclease</keyword>
<dbReference type="InterPro" id="IPR001352">
    <property type="entry name" value="RNase_HII/HIII"/>
</dbReference>
<keyword evidence="4 7" id="KW-0255">Endonuclease</keyword>
<organism evidence="10">
    <name type="scientific">Echinostoma caproni</name>
    <dbReference type="NCBI Taxonomy" id="27848"/>
    <lineage>
        <taxon>Eukaryota</taxon>
        <taxon>Metazoa</taxon>
        <taxon>Spiralia</taxon>
        <taxon>Lophotrochozoa</taxon>
        <taxon>Platyhelminthes</taxon>
        <taxon>Trematoda</taxon>
        <taxon>Digenea</taxon>
        <taxon>Plagiorchiida</taxon>
        <taxon>Echinostomata</taxon>
        <taxon>Echinostomatoidea</taxon>
        <taxon>Echinostomatidae</taxon>
        <taxon>Echinostoma</taxon>
    </lineage>
</organism>
<reference evidence="10" key="1">
    <citation type="submission" date="2016-06" db="UniProtKB">
        <authorList>
            <consortium name="WormBaseParasite"/>
        </authorList>
    </citation>
    <scope>IDENTIFICATION</scope>
</reference>
<dbReference type="EC" id="3.1.26.4" evidence="7"/>
<evidence type="ECO:0000256" key="3">
    <source>
        <dbReference type="ARBA" id="ARBA00022723"/>
    </source>
</evidence>
<dbReference type="InterPro" id="IPR024567">
    <property type="entry name" value="RNase_HII/HIII_dom"/>
</dbReference>
<evidence type="ECO:0000256" key="1">
    <source>
        <dbReference type="ARBA" id="ARBA00000077"/>
    </source>
</evidence>
<proteinExistence type="inferred from homology"/>
<evidence type="ECO:0000259" key="9">
    <source>
        <dbReference type="PROSITE" id="PS51975"/>
    </source>
</evidence>
<comment type="similarity">
    <text evidence="7">Belongs to the RNase HII family.</text>
</comment>
<evidence type="ECO:0000256" key="8">
    <source>
        <dbReference type="SAM" id="MobiDB-lite"/>
    </source>
</evidence>